<comment type="caution">
    <text evidence="3">The sequence shown here is derived from an EMBL/GenBank/DDBJ whole genome shotgun (WGS) entry which is preliminary data.</text>
</comment>
<organism evidence="3 4">
    <name type="scientific">Tripterygium wilfordii</name>
    <name type="common">Thunder God vine</name>
    <dbReference type="NCBI Taxonomy" id="458696"/>
    <lineage>
        <taxon>Eukaryota</taxon>
        <taxon>Viridiplantae</taxon>
        <taxon>Streptophyta</taxon>
        <taxon>Embryophyta</taxon>
        <taxon>Tracheophyta</taxon>
        <taxon>Spermatophyta</taxon>
        <taxon>Magnoliopsida</taxon>
        <taxon>eudicotyledons</taxon>
        <taxon>Gunneridae</taxon>
        <taxon>Pentapetalae</taxon>
        <taxon>rosids</taxon>
        <taxon>fabids</taxon>
        <taxon>Celastrales</taxon>
        <taxon>Celastraceae</taxon>
        <taxon>Tripterygium</taxon>
    </lineage>
</organism>
<dbReference type="InterPro" id="IPR006461">
    <property type="entry name" value="PLAC_motif_containing"/>
</dbReference>
<dbReference type="InParanoid" id="A0A7J7C898"/>
<feature type="compositionally biased region" description="Low complexity" evidence="1">
    <location>
        <begin position="44"/>
        <end position="53"/>
    </location>
</feature>
<sequence>MDQNDSEAPAYQTQDQTQVQYEVANETNFATSTTHQENYINEEYQQPDPYQPQNNPPPQQNEQPPPPPPPAAQQQPQQYPPPQQVYQAYGAPPSGRPAQFPAQSPMNNPAMYQNGFQPQNNAPYTNGLNQQQTAYPPQGPQFAQARPAQFPAQSPQNNPMYANGINNPTAYPPQGPHPTTGNNYNPQPNFPPKPATQAFSQANMQIPTSPVNYGIPVKQNTYVLQTTGNEGWTSGLFDCMNDPMNALMTAFFPCLTFGQIAEIVDEGHTTCGTSGILYGAIAFLIGCPCILSCTYRTKMRNKYGLVEAPAPDWATHFLCEWCALCQEYRELNQRGLDPSIGWQGNVVRMQQQQQQQVAMMPPMNQTMMG</sequence>
<accession>A0A7J7C898</accession>
<keyword evidence="4" id="KW-1185">Reference proteome</keyword>
<reference evidence="3 4" key="1">
    <citation type="journal article" date="2020" name="Nat. Commun.">
        <title>Genome of Tripterygium wilfordii and identification of cytochrome P450 involved in triptolide biosynthesis.</title>
        <authorList>
            <person name="Tu L."/>
            <person name="Su P."/>
            <person name="Zhang Z."/>
            <person name="Gao L."/>
            <person name="Wang J."/>
            <person name="Hu T."/>
            <person name="Zhou J."/>
            <person name="Zhang Y."/>
            <person name="Zhao Y."/>
            <person name="Liu Y."/>
            <person name="Song Y."/>
            <person name="Tong Y."/>
            <person name="Lu Y."/>
            <person name="Yang J."/>
            <person name="Xu C."/>
            <person name="Jia M."/>
            <person name="Peters R.J."/>
            <person name="Huang L."/>
            <person name="Gao W."/>
        </authorList>
    </citation>
    <scope>NUCLEOTIDE SEQUENCE [LARGE SCALE GENOMIC DNA]</scope>
    <source>
        <strain evidence="4">cv. XIE 37</strain>
        <tissue evidence="3">Leaf</tissue>
    </source>
</reference>
<protein>
    <submittedName>
        <fullName evidence="3">Protein PLANT CADMIUM RESISTANCE 6-like isoform X1</fullName>
    </submittedName>
</protein>
<evidence type="ECO:0000313" key="4">
    <source>
        <dbReference type="Proteomes" id="UP000593562"/>
    </source>
</evidence>
<dbReference type="OrthoDB" id="1045822at2759"/>
<keyword evidence="2" id="KW-0812">Transmembrane</keyword>
<proteinExistence type="predicted"/>
<dbReference type="Pfam" id="PF04749">
    <property type="entry name" value="PLAC8"/>
    <property type="match status" value="1"/>
</dbReference>
<evidence type="ECO:0000256" key="1">
    <source>
        <dbReference type="SAM" id="MobiDB-lite"/>
    </source>
</evidence>
<dbReference type="PANTHER" id="PTHR15907">
    <property type="entry name" value="DUF614 FAMILY PROTEIN-RELATED"/>
    <property type="match status" value="1"/>
</dbReference>
<name>A0A7J7C898_TRIWF</name>
<feature type="compositionally biased region" description="Low complexity" evidence="1">
    <location>
        <begin position="84"/>
        <end position="93"/>
    </location>
</feature>
<feature type="compositionally biased region" description="Low complexity" evidence="1">
    <location>
        <begin position="140"/>
        <end position="156"/>
    </location>
</feature>
<feature type="transmembrane region" description="Helical" evidence="2">
    <location>
        <begin position="276"/>
        <end position="295"/>
    </location>
</feature>
<feature type="compositionally biased region" description="Polar residues" evidence="1">
    <location>
        <begin position="157"/>
        <end position="169"/>
    </location>
</feature>
<evidence type="ECO:0000256" key="2">
    <source>
        <dbReference type="SAM" id="Phobius"/>
    </source>
</evidence>
<feature type="compositionally biased region" description="Polar residues" evidence="1">
    <location>
        <begin position="101"/>
        <end position="135"/>
    </location>
</feature>
<feature type="compositionally biased region" description="Polar residues" evidence="1">
    <location>
        <begin position="11"/>
        <end position="39"/>
    </location>
</feature>
<dbReference type="NCBIfam" id="TIGR01571">
    <property type="entry name" value="A_thal_Cys_rich"/>
    <property type="match status" value="1"/>
</dbReference>
<keyword evidence="2" id="KW-1133">Transmembrane helix</keyword>
<evidence type="ECO:0000313" key="3">
    <source>
        <dbReference type="EMBL" id="KAF5730374.1"/>
    </source>
</evidence>
<dbReference type="Proteomes" id="UP000593562">
    <property type="component" value="Unassembled WGS sequence"/>
</dbReference>
<feature type="region of interest" description="Disordered" evidence="1">
    <location>
        <begin position="1"/>
        <end position="196"/>
    </location>
</feature>
<keyword evidence="2" id="KW-0472">Membrane</keyword>
<dbReference type="FunCoup" id="A0A7J7C898">
    <property type="interactions" value="32"/>
</dbReference>
<dbReference type="AlphaFoldDB" id="A0A7J7C898"/>
<dbReference type="EMBL" id="JAAARO010000020">
    <property type="protein sequence ID" value="KAF5730374.1"/>
    <property type="molecule type" value="Genomic_DNA"/>
</dbReference>
<feature type="compositionally biased region" description="Pro residues" evidence="1">
    <location>
        <begin position="54"/>
        <end position="71"/>
    </location>
</feature>
<gene>
    <name evidence="3" type="ORF">HS088_TW20G00747</name>
</gene>
<feature type="compositionally biased region" description="Polar residues" evidence="1">
    <location>
        <begin position="177"/>
        <end position="187"/>
    </location>
</feature>